<keyword evidence="5" id="KW-1185">Reference proteome</keyword>
<sequence length="161" mass="18051">MEIRRDNLQHPQVIELIRAHLDAMAPTAPDESRHALDIDGLRGPDITFWSVWDDQKLAGIGALKQLSSEHAEIKSMKTAKDYLRRGIASALLSHLIREATNRGYKQLSLETGSMAFFEPARKLYSLFGFMPCAPFADYVEDPNSVFMSKQLNGDKNAASEK</sequence>
<organism evidence="4 5">
    <name type="scientific">Lacimicrobium alkaliphilum</name>
    <dbReference type="NCBI Taxonomy" id="1526571"/>
    <lineage>
        <taxon>Bacteria</taxon>
        <taxon>Pseudomonadati</taxon>
        <taxon>Pseudomonadota</taxon>
        <taxon>Gammaproteobacteria</taxon>
        <taxon>Alteromonadales</taxon>
        <taxon>Alteromonadaceae</taxon>
        <taxon>Lacimicrobium</taxon>
    </lineage>
</organism>
<evidence type="ECO:0000256" key="2">
    <source>
        <dbReference type="ARBA" id="ARBA00023315"/>
    </source>
</evidence>
<dbReference type="InterPro" id="IPR050832">
    <property type="entry name" value="Bact_Acetyltransf"/>
</dbReference>
<evidence type="ECO:0000259" key="3">
    <source>
        <dbReference type="PROSITE" id="PS51186"/>
    </source>
</evidence>
<dbReference type="SUPFAM" id="SSF55729">
    <property type="entry name" value="Acyl-CoA N-acyltransferases (Nat)"/>
    <property type="match status" value="1"/>
</dbReference>
<dbReference type="GO" id="GO:0016747">
    <property type="term" value="F:acyltransferase activity, transferring groups other than amino-acyl groups"/>
    <property type="evidence" value="ECO:0007669"/>
    <property type="project" value="InterPro"/>
</dbReference>
<accession>A0A0U3A7A2</accession>
<feature type="domain" description="N-acetyltransferase" evidence="3">
    <location>
        <begin position="1"/>
        <end position="152"/>
    </location>
</feature>
<dbReference type="InterPro" id="IPR016181">
    <property type="entry name" value="Acyl_CoA_acyltransferase"/>
</dbReference>
<dbReference type="PROSITE" id="PS51186">
    <property type="entry name" value="GNAT"/>
    <property type="match status" value="1"/>
</dbReference>
<proteinExistence type="predicted"/>
<gene>
    <name evidence="4" type="ORF">AT746_00275</name>
</gene>
<dbReference type="AlphaFoldDB" id="A0A0U3A7A2"/>
<dbReference type="Pfam" id="PF00583">
    <property type="entry name" value="Acetyltransf_1"/>
    <property type="match status" value="1"/>
</dbReference>
<reference evidence="4 5" key="1">
    <citation type="submission" date="2015-12" db="EMBL/GenBank/DDBJ databases">
        <title>Complete genome of Lacimicrobium alkaliphilum KCTC 32984.</title>
        <authorList>
            <person name="Kim S.-G."/>
            <person name="Lee Y.-J."/>
        </authorList>
    </citation>
    <scope>NUCLEOTIDE SEQUENCE [LARGE SCALE GENOMIC DNA]</scope>
    <source>
        <strain evidence="4 5">YelD216</strain>
    </source>
</reference>
<dbReference type="RefSeq" id="WP_062474799.1">
    <property type="nucleotide sequence ID" value="NZ_CP013650.1"/>
</dbReference>
<dbReference type="OrthoDB" id="9803233at2"/>
<dbReference type="KEGG" id="lal:AT746_00275"/>
<protein>
    <recommendedName>
        <fullName evidence="3">N-acetyltransferase domain-containing protein</fullName>
    </recommendedName>
</protein>
<keyword evidence="2" id="KW-0012">Acyltransferase</keyword>
<evidence type="ECO:0000313" key="4">
    <source>
        <dbReference type="EMBL" id="ALS96862.1"/>
    </source>
</evidence>
<dbReference type="EMBL" id="CP013650">
    <property type="protein sequence ID" value="ALS96862.1"/>
    <property type="molecule type" value="Genomic_DNA"/>
</dbReference>
<evidence type="ECO:0000313" key="5">
    <source>
        <dbReference type="Proteomes" id="UP000068447"/>
    </source>
</evidence>
<dbReference type="InterPro" id="IPR000182">
    <property type="entry name" value="GNAT_dom"/>
</dbReference>
<dbReference type="STRING" id="1526571.AT746_00275"/>
<dbReference type="CDD" id="cd04301">
    <property type="entry name" value="NAT_SF"/>
    <property type="match status" value="1"/>
</dbReference>
<dbReference type="PANTHER" id="PTHR43877:SF5">
    <property type="entry name" value="BLL8307 PROTEIN"/>
    <property type="match status" value="1"/>
</dbReference>
<keyword evidence="1" id="KW-0808">Transferase</keyword>
<dbReference type="Gene3D" id="3.40.630.30">
    <property type="match status" value="1"/>
</dbReference>
<evidence type="ECO:0000256" key="1">
    <source>
        <dbReference type="ARBA" id="ARBA00022679"/>
    </source>
</evidence>
<name>A0A0U3A7A2_9ALTE</name>
<dbReference type="Proteomes" id="UP000068447">
    <property type="component" value="Chromosome"/>
</dbReference>
<dbReference type="PANTHER" id="PTHR43877">
    <property type="entry name" value="AMINOALKYLPHOSPHONATE N-ACETYLTRANSFERASE-RELATED-RELATED"/>
    <property type="match status" value="1"/>
</dbReference>